<proteinExistence type="predicted"/>
<evidence type="ECO:0000256" key="1">
    <source>
        <dbReference type="SAM" id="Phobius"/>
    </source>
</evidence>
<evidence type="ECO:0000313" key="3">
    <source>
        <dbReference type="Proteomes" id="UP000823388"/>
    </source>
</evidence>
<evidence type="ECO:0000313" key="2">
    <source>
        <dbReference type="EMBL" id="KAG2600378.1"/>
    </source>
</evidence>
<organism evidence="2 3">
    <name type="scientific">Panicum virgatum</name>
    <name type="common">Blackwell switchgrass</name>
    <dbReference type="NCBI Taxonomy" id="38727"/>
    <lineage>
        <taxon>Eukaryota</taxon>
        <taxon>Viridiplantae</taxon>
        <taxon>Streptophyta</taxon>
        <taxon>Embryophyta</taxon>
        <taxon>Tracheophyta</taxon>
        <taxon>Spermatophyta</taxon>
        <taxon>Magnoliopsida</taxon>
        <taxon>Liliopsida</taxon>
        <taxon>Poales</taxon>
        <taxon>Poaceae</taxon>
        <taxon>PACMAD clade</taxon>
        <taxon>Panicoideae</taxon>
        <taxon>Panicodae</taxon>
        <taxon>Paniceae</taxon>
        <taxon>Panicinae</taxon>
        <taxon>Panicum</taxon>
        <taxon>Panicum sect. Hiantes</taxon>
    </lineage>
</organism>
<name>A0A8T0ST49_PANVG</name>
<gene>
    <name evidence="2" type="ORF">PVAP13_5KG516107</name>
</gene>
<accession>A0A8T0ST49</accession>
<keyword evidence="1" id="KW-0472">Membrane</keyword>
<dbReference type="Proteomes" id="UP000823388">
    <property type="component" value="Chromosome 5K"/>
</dbReference>
<dbReference type="EMBL" id="CM029045">
    <property type="protein sequence ID" value="KAG2600378.1"/>
    <property type="molecule type" value="Genomic_DNA"/>
</dbReference>
<sequence length="68" mass="7732">MCYWTSDERTNFIQVLALVSTIFLCLSSRFLGRRFVHGCCCFQLCVLQGLAEGLLYLLKGPCRVSSTY</sequence>
<protein>
    <submittedName>
        <fullName evidence="2">Uncharacterized protein</fullName>
    </submittedName>
</protein>
<keyword evidence="3" id="KW-1185">Reference proteome</keyword>
<comment type="caution">
    <text evidence="2">The sequence shown here is derived from an EMBL/GenBank/DDBJ whole genome shotgun (WGS) entry which is preliminary data.</text>
</comment>
<dbReference type="AlphaFoldDB" id="A0A8T0ST49"/>
<reference evidence="2" key="1">
    <citation type="submission" date="2020-05" db="EMBL/GenBank/DDBJ databases">
        <title>WGS assembly of Panicum virgatum.</title>
        <authorList>
            <person name="Lovell J.T."/>
            <person name="Jenkins J."/>
            <person name="Shu S."/>
            <person name="Juenger T.E."/>
            <person name="Schmutz J."/>
        </authorList>
    </citation>
    <scope>NUCLEOTIDE SEQUENCE</scope>
    <source>
        <strain evidence="2">AP13</strain>
    </source>
</reference>
<keyword evidence="1" id="KW-0812">Transmembrane</keyword>
<keyword evidence="1" id="KW-1133">Transmembrane helix</keyword>
<feature type="transmembrane region" description="Helical" evidence="1">
    <location>
        <begin position="12"/>
        <end position="32"/>
    </location>
</feature>